<dbReference type="PANTHER" id="PTHR46481:SF10">
    <property type="entry name" value="ZINC FINGER BED DOMAIN-CONTAINING PROTEIN 39"/>
    <property type="match status" value="1"/>
</dbReference>
<dbReference type="Proteomes" id="UP001652700">
    <property type="component" value="Unplaced"/>
</dbReference>
<dbReference type="InterPro" id="IPR003656">
    <property type="entry name" value="Znf_BED"/>
</dbReference>
<dbReference type="Pfam" id="PF05699">
    <property type="entry name" value="Dimer_Tnp_hAT"/>
    <property type="match status" value="1"/>
</dbReference>
<keyword evidence="7" id="KW-0804">Transcription</keyword>
<accession>A0ABM5L1S6</accession>
<keyword evidence="4" id="KW-0862">Zinc</keyword>
<protein>
    <recommendedName>
        <fullName evidence="10">BED-type domain-containing protein</fullName>
    </recommendedName>
</protein>
<dbReference type="PROSITE" id="PS50808">
    <property type="entry name" value="ZF_BED"/>
    <property type="match status" value="1"/>
</dbReference>
<evidence type="ECO:0000256" key="8">
    <source>
        <dbReference type="ARBA" id="ARBA00023242"/>
    </source>
</evidence>
<evidence type="ECO:0000256" key="3">
    <source>
        <dbReference type="ARBA" id="ARBA00022771"/>
    </source>
</evidence>
<evidence type="ECO:0000256" key="2">
    <source>
        <dbReference type="ARBA" id="ARBA00022723"/>
    </source>
</evidence>
<keyword evidence="12" id="KW-1185">Reference proteome</keyword>
<evidence type="ECO:0000256" key="6">
    <source>
        <dbReference type="ARBA" id="ARBA00023125"/>
    </source>
</evidence>
<organism evidence="11 12">
    <name type="scientific">Diabrotica virgifera virgifera</name>
    <name type="common">western corn rootworm</name>
    <dbReference type="NCBI Taxonomy" id="50390"/>
    <lineage>
        <taxon>Eukaryota</taxon>
        <taxon>Metazoa</taxon>
        <taxon>Ecdysozoa</taxon>
        <taxon>Arthropoda</taxon>
        <taxon>Hexapoda</taxon>
        <taxon>Insecta</taxon>
        <taxon>Pterygota</taxon>
        <taxon>Neoptera</taxon>
        <taxon>Endopterygota</taxon>
        <taxon>Coleoptera</taxon>
        <taxon>Polyphaga</taxon>
        <taxon>Cucujiformia</taxon>
        <taxon>Chrysomeloidea</taxon>
        <taxon>Chrysomelidae</taxon>
        <taxon>Galerucinae</taxon>
        <taxon>Diabroticina</taxon>
        <taxon>Diabroticites</taxon>
        <taxon>Diabrotica</taxon>
    </lineage>
</organism>
<feature type="domain" description="BED-type" evidence="10">
    <location>
        <begin position="3"/>
        <end position="56"/>
    </location>
</feature>
<dbReference type="InterPro" id="IPR012337">
    <property type="entry name" value="RNaseH-like_sf"/>
</dbReference>
<comment type="subcellular location">
    <subcellularLocation>
        <location evidence="1">Nucleus</location>
    </subcellularLocation>
</comment>
<keyword evidence="6" id="KW-0238">DNA-binding</keyword>
<sequence>MSTKRSAVWDYFTQNSRGTSKVKCNLCFSQLACKNGSTPNMTRHLKLKHPTINIKDRRKTFNIEEQEVELDADDINTPGTSTQRLNVIDKTNTPGTSTQGLNVIDDLNTPGTSTQRLNFDEINVPGSSTSDLTSTSELTTTRNVSKTKQLAISGFIKKPIGLSRRHALDRQLLKFIVTDYQPFNIVESRNFKKFVRMLNLNYELPSRKVQSSLPTIADTVDKVKSVVEFFKRSSSATEKLKLSQKRMGCKVLKLKQDCPTRWNSTYEMLSRFHQNKESLHDSVSNLVDKLYEEVTSRFKRKYRNIDLIWEAKFLDPRFKQHGFHDDDSFKRIKEIIINKCCQIKEGDKVTKPTDDSLAIPTSSTSSKRSRFGDMWSEFDSTVDTILKKSANSRAAAIIEVDKYLHMPLISRKDDPLLWWKGNKSLFPSLFELMQRRLCIPATSVPSERIFSKTGQIITERRNRLSVEKSTKIIFLNSYFNNYDCN</sequence>
<evidence type="ECO:0000256" key="4">
    <source>
        <dbReference type="ARBA" id="ARBA00022833"/>
    </source>
</evidence>
<keyword evidence="3 9" id="KW-0863">Zinc-finger</keyword>
<keyword evidence="2" id="KW-0479">Metal-binding</keyword>
<dbReference type="SUPFAM" id="SSF53098">
    <property type="entry name" value="Ribonuclease H-like"/>
    <property type="match status" value="1"/>
</dbReference>
<dbReference type="SUPFAM" id="SSF140996">
    <property type="entry name" value="Hermes dimerisation domain"/>
    <property type="match status" value="1"/>
</dbReference>
<evidence type="ECO:0000256" key="9">
    <source>
        <dbReference type="PROSITE-ProRule" id="PRU00027"/>
    </source>
</evidence>
<dbReference type="Pfam" id="PF02892">
    <property type="entry name" value="zf-BED"/>
    <property type="match status" value="1"/>
</dbReference>
<dbReference type="InterPro" id="IPR008906">
    <property type="entry name" value="HATC_C_dom"/>
</dbReference>
<dbReference type="SMART" id="SM00614">
    <property type="entry name" value="ZnF_BED"/>
    <property type="match status" value="1"/>
</dbReference>
<dbReference type="PANTHER" id="PTHR46481">
    <property type="entry name" value="ZINC FINGER BED DOMAIN-CONTAINING PROTEIN 4"/>
    <property type="match status" value="1"/>
</dbReference>
<evidence type="ECO:0000313" key="12">
    <source>
        <dbReference type="Proteomes" id="UP001652700"/>
    </source>
</evidence>
<dbReference type="InterPro" id="IPR052035">
    <property type="entry name" value="ZnF_BED_domain_contain"/>
</dbReference>
<dbReference type="EnsemblMetazoa" id="XM_050660435.1">
    <property type="protein sequence ID" value="XP_050516392.1"/>
    <property type="gene ID" value="LOC126891254"/>
</dbReference>
<reference evidence="11" key="1">
    <citation type="submission" date="2025-05" db="UniProtKB">
        <authorList>
            <consortium name="EnsemblMetazoa"/>
        </authorList>
    </citation>
    <scope>IDENTIFICATION</scope>
</reference>
<evidence type="ECO:0000256" key="7">
    <source>
        <dbReference type="ARBA" id="ARBA00023163"/>
    </source>
</evidence>
<name>A0ABM5L1S6_DIAVI</name>
<keyword evidence="8" id="KW-0539">Nucleus</keyword>
<dbReference type="GeneID" id="126891254"/>
<evidence type="ECO:0000256" key="5">
    <source>
        <dbReference type="ARBA" id="ARBA00023015"/>
    </source>
</evidence>
<evidence type="ECO:0000259" key="10">
    <source>
        <dbReference type="PROSITE" id="PS50808"/>
    </source>
</evidence>
<dbReference type="SUPFAM" id="SSF57667">
    <property type="entry name" value="beta-beta-alpha zinc fingers"/>
    <property type="match status" value="1"/>
</dbReference>
<keyword evidence="5" id="KW-0805">Transcription regulation</keyword>
<dbReference type="InterPro" id="IPR036236">
    <property type="entry name" value="Znf_C2H2_sf"/>
</dbReference>
<evidence type="ECO:0000256" key="1">
    <source>
        <dbReference type="ARBA" id="ARBA00004123"/>
    </source>
</evidence>
<dbReference type="RefSeq" id="XP_050516392.1">
    <property type="nucleotide sequence ID" value="XM_050660435.1"/>
</dbReference>
<proteinExistence type="predicted"/>
<evidence type="ECO:0000313" key="11">
    <source>
        <dbReference type="EnsemblMetazoa" id="XP_050516392.1"/>
    </source>
</evidence>